<dbReference type="GO" id="GO:0005615">
    <property type="term" value="C:extracellular space"/>
    <property type="evidence" value="ECO:0007669"/>
    <property type="project" value="TreeGrafter"/>
</dbReference>
<dbReference type="InterPro" id="IPR006170">
    <property type="entry name" value="PBP/GOBP"/>
</dbReference>
<evidence type="ECO:0000256" key="1">
    <source>
        <dbReference type="ARBA" id="ARBA00022729"/>
    </source>
</evidence>
<name>A0A1U9W4Z3_9CUCU</name>
<proteinExistence type="evidence at transcript level"/>
<dbReference type="CDD" id="cd23992">
    <property type="entry name" value="PBP_GOBP"/>
    <property type="match status" value="1"/>
</dbReference>
<feature type="signal peptide" evidence="2">
    <location>
        <begin position="1"/>
        <end position="16"/>
    </location>
</feature>
<dbReference type="InterPro" id="IPR036728">
    <property type="entry name" value="PBP_GOBP_sf"/>
</dbReference>
<dbReference type="SMART" id="SM00708">
    <property type="entry name" value="PhBP"/>
    <property type="match status" value="1"/>
</dbReference>
<sequence length="147" mass="16465">MKYFVILSLFFVYVNAIDPKVVQAFMEKVTQFAGQCMAETKATDDDMAKLMAHEEPATHEGKCMISCMYKKFGIQNDDGTMNPDEGMNMISKIKESDPDVYEKMVAVVNKCRDSPVDEDHCITALDAAKCLIKEAKEMGLPPDMMGM</sequence>
<dbReference type="EMBL" id="KX900454">
    <property type="protein sequence ID" value="AQY18966.1"/>
    <property type="molecule type" value="mRNA"/>
</dbReference>
<keyword evidence="1 2" id="KW-0732">Signal</keyword>
<accession>A0A1U9W4Z3</accession>
<dbReference type="GO" id="GO:0005549">
    <property type="term" value="F:odorant binding"/>
    <property type="evidence" value="ECO:0007669"/>
    <property type="project" value="InterPro"/>
</dbReference>
<reference evidence="3" key="1">
    <citation type="submission" date="2016-09" db="EMBL/GenBank/DDBJ databases">
        <title>Identification and Expression Profile Analysis of Odorant-binding Proteins Genes in Galeruca daurica.</title>
        <authorList>
            <person name="Li L."/>
            <person name="Pang B."/>
        </authorList>
    </citation>
    <scope>NUCLEOTIDE SEQUENCE</scope>
</reference>
<feature type="chain" id="PRO_5013341599" evidence="2">
    <location>
        <begin position="17"/>
        <end position="147"/>
    </location>
</feature>
<dbReference type="PANTHER" id="PTHR11857:SF42">
    <property type="entry name" value="GENERAL ODORANT-BINDING PROTEIN 19D-RELATED"/>
    <property type="match status" value="1"/>
</dbReference>
<dbReference type="GO" id="GO:0007608">
    <property type="term" value="P:sensory perception of smell"/>
    <property type="evidence" value="ECO:0007669"/>
    <property type="project" value="TreeGrafter"/>
</dbReference>
<dbReference type="SUPFAM" id="SSF47565">
    <property type="entry name" value="Insect pheromone/odorant-binding proteins"/>
    <property type="match status" value="1"/>
</dbReference>
<dbReference type="Gene3D" id="1.10.238.20">
    <property type="entry name" value="Pheromone/general odorant binding protein domain"/>
    <property type="match status" value="1"/>
</dbReference>
<gene>
    <name evidence="3" type="primary">OBP2</name>
</gene>
<evidence type="ECO:0000256" key="2">
    <source>
        <dbReference type="SAM" id="SignalP"/>
    </source>
</evidence>
<protein>
    <submittedName>
        <fullName evidence="3">Odorant-binding protein</fullName>
    </submittedName>
</protein>
<evidence type="ECO:0000313" key="3">
    <source>
        <dbReference type="EMBL" id="AQY18966.1"/>
    </source>
</evidence>
<dbReference type="PANTHER" id="PTHR11857">
    <property type="entry name" value="ODORANT BINDING PROTEIN-RELATED"/>
    <property type="match status" value="1"/>
</dbReference>
<organism evidence="3">
    <name type="scientific">Galeruca daurica</name>
    <dbReference type="NCBI Taxonomy" id="1651263"/>
    <lineage>
        <taxon>Eukaryota</taxon>
        <taxon>Metazoa</taxon>
        <taxon>Ecdysozoa</taxon>
        <taxon>Arthropoda</taxon>
        <taxon>Hexapoda</taxon>
        <taxon>Insecta</taxon>
        <taxon>Pterygota</taxon>
        <taxon>Neoptera</taxon>
        <taxon>Endopterygota</taxon>
        <taxon>Coleoptera</taxon>
        <taxon>Polyphaga</taxon>
        <taxon>Cucujiformia</taxon>
        <taxon>Chrysomeloidea</taxon>
        <taxon>Chrysomelidae</taxon>
        <taxon>Galerucinae</taxon>
        <taxon>Galerucites</taxon>
        <taxon>Galeruca</taxon>
    </lineage>
</organism>
<dbReference type="AlphaFoldDB" id="A0A1U9W4Z3"/>
<dbReference type="Pfam" id="PF01395">
    <property type="entry name" value="PBP_GOBP"/>
    <property type="match status" value="1"/>
</dbReference>